<dbReference type="InterPro" id="IPR050951">
    <property type="entry name" value="Retrovirus_Pol_polyprotein"/>
</dbReference>
<dbReference type="InterPro" id="IPR001584">
    <property type="entry name" value="Integrase_cat-core"/>
</dbReference>
<dbReference type="Gene3D" id="3.30.420.10">
    <property type="entry name" value="Ribonuclease H-like superfamily/Ribonuclease H"/>
    <property type="match status" value="1"/>
</dbReference>
<dbReference type="AlphaFoldDB" id="A0A915MU90"/>
<proteinExistence type="predicted"/>
<name>A0A915MU90_MELJA</name>
<dbReference type="InterPro" id="IPR036397">
    <property type="entry name" value="RNaseH_sf"/>
</dbReference>
<organism evidence="2 3">
    <name type="scientific">Meloidogyne javanica</name>
    <name type="common">Root-knot nematode worm</name>
    <dbReference type="NCBI Taxonomy" id="6303"/>
    <lineage>
        <taxon>Eukaryota</taxon>
        <taxon>Metazoa</taxon>
        <taxon>Ecdysozoa</taxon>
        <taxon>Nematoda</taxon>
        <taxon>Chromadorea</taxon>
        <taxon>Rhabditida</taxon>
        <taxon>Tylenchina</taxon>
        <taxon>Tylenchomorpha</taxon>
        <taxon>Tylenchoidea</taxon>
        <taxon>Meloidogynidae</taxon>
        <taxon>Meloidogyninae</taxon>
        <taxon>Meloidogyne</taxon>
        <taxon>Meloidogyne incognita group</taxon>
    </lineage>
</organism>
<evidence type="ECO:0000313" key="3">
    <source>
        <dbReference type="WBParaSite" id="scaffold501_cov313.g1198"/>
    </source>
</evidence>
<evidence type="ECO:0000259" key="1">
    <source>
        <dbReference type="PROSITE" id="PS50994"/>
    </source>
</evidence>
<dbReference type="GO" id="GO:0003676">
    <property type="term" value="F:nucleic acid binding"/>
    <property type="evidence" value="ECO:0007669"/>
    <property type="project" value="InterPro"/>
</dbReference>
<dbReference type="Proteomes" id="UP000887561">
    <property type="component" value="Unplaced"/>
</dbReference>
<protein>
    <submittedName>
        <fullName evidence="3">Integrase catalytic domain-containing protein</fullName>
    </submittedName>
</protein>
<evidence type="ECO:0000313" key="2">
    <source>
        <dbReference type="Proteomes" id="UP000887561"/>
    </source>
</evidence>
<dbReference type="GO" id="GO:0015074">
    <property type="term" value="P:DNA integration"/>
    <property type="evidence" value="ECO:0007669"/>
    <property type="project" value="InterPro"/>
</dbReference>
<dbReference type="PANTHER" id="PTHR37984">
    <property type="entry name" value="PROTEIN CBG26694"/>
    <property type="match status" value="1"/>
</dbReference>
<reference evidence="3" key="1">
    <citation type="submission" date="2022-11" db="UniProtKB">
        <authorList>
            <consortium name="WormBaseParasite"/>
        </authorList>
    </citation>
    <scope>IDENTIFICATION</scope>
</reference>
<dbReference type="InterPro" id="IPR012337">
    <property type="entry name" value="RNaseH-like_sf"/>
</dbReference>
<keyword evidence="2" id="KW-1185">Reference proteome</keyword>
<sequence length="261" mass="30222">MFGNPNTIVTDNGTCFVSQEIENYFSEEGIVHLKSPVYHPASNGSAEKAVQTFKLGMKKLIEEKIPIKEAMPMDEKYMSILDKDIIMEENNASKKVDKKKIFTTDVVKECHEATRNFIKELLPMIHDSIIEQIEKIVKENLKKIETIQLDQSESIVNLVATLDEINNNNEIKNLSLEESPAREENIVKVTENKNNKEKSIIKENNQVEMPSASNWRGNHGRRNGRNFYNKERFRHDARHSACNCHYENFHGRRGRSYRGRN</sequence>
<feature type="domain" description="Integrase catalytic" evidence="1">
    <location>
        <begin position="1"/>
        <end position="105"/>
    </location>
</feature>
<accession>A0A915MU90</accession>
<dbReference type="SUPFAM" id="SSF53098">
    <property type="entry name" value="Ribonuclease H-like"/>
    <property type="match status" value="1"/>
</dbReference>
<dbReference type="PANTHER" id="PTHR37984:SF13">
    <property type="entry name" value="RIBONUCLEASE H"/>
    <property type="match status" value="1"/>
</dbReference>
<dbReference type="WBParaSite" id="scaffold501_cov313.g1198">
    <property type="protein sequence ID" value="scaffold501_cov313.g1198"/>
    <property type="gene ID" value="scaffold501_cov313.g1198"/>
</dbReference>
<dbReference type="PROSITE" id="PS50994">
    <property type="entry name" value="INTEGRASE"/>
    <property type="match status" value="1"/>
</dbReference>